<comment type="caution">
    <text evidence="2">The sequence shown here is derived from an EMBL/GenBank/DDBJ whole genome shotgun (WGS) entry which is preliminary data.</text>
</comment>
<dbReference type="EMBL" id="JBCGBO010000003">
    <property type="protein sequence ID" value="KAK9214911.1"/>
    <property type="molecule type" value="Genomic_DNA"/>
</dbReference>
<proteinExistence type="predicted"/>
<evidence type="ECO:0000313" key="3">
    <source>
        <dbReference type="Proteomes" id="UP001428341"/>
    </source>
</evidence>
<evidence type="ECO:0000256" key="1">
    <source>
        <dbReference type="SAM" id="MobiDB-lite"/>
    </source>
</evidence>
<reference evidence="2 3" key="1">
    <citation type="submission" date="2024-05" db="EMBL/GenBank/DDBJ databases">
        <title>Haplotype-resolved chromosome-level genome assembly of Huyou (Citrus changshanensis).</title>
        <authorList>
            <person name="Miao C."/>
            <person name="Chen W."/>
            <person name="Wu Y."/>
            <person name="Wang L."/>
            <person name="Zhao S."/>
            <person name="Grierson D."/>
            <person name="Xu C."/>
            <person name="Chen K."/>
        </authorList>
    </citation>
    <scope>NUCLEOTIDE SEQUENCE [LARGE SCALE GENOMIC DNA]</scope>
    <source>
        <strain evidence="2">01-14</strain>
        <tissue evidence="2">Leaf</tissue>
    </source>
</reference>
<keyword evidence="3" id="KW-1185">Reference proteome</keyword>
<protein>
    <submittedName>
        <fullName evidence="2">Uncharacterized protein</fullName>
    </submittedName>
</protein>
<accession>A0AAP0MPV0</accession>
<organism evidence="2 3">
    <name type="scientific">Citrus x changshan-huyou</name>
    <dbReference type="NCBI Taxonomy" id="2935761"/>
    <lineage>
        <taxon>Eukaryota</taxon>
        <taxon>Viridiplantae</taxon>
        <taxon>Streptophyta</taxon>
        <taxon>Embryophyta</taxon>
        <taxon>Tracheophyta</taxon>
        <taxon>Spermatophyta</taxon>
        <taxon>Magnoliopsida</taxon>
        <taxon>eudicotyledons</taxon>
        <taxon>Gunneridae</taxon>
        <taxon>Pentapetalae</taxon>
        <taxon>rosids</taxon>
        <taxon>malvids</taxon>
        <taxon>Sapindales</taxon>
        <taxon>Rutaceae</taxon>
        <taxon>Aurantioideae</taxon>
        <taxon>Citrus</taxon>
    </lineage>
</organism>
<name>A0AAP0MPV0_9ROSI</name>
<dbReference type="AlphaFoldDB" id="A0AAP0MPV0"/>
<gene>
    <name evidence="2" type="ORF">WN944_006911</name>
</gene>
<dbReference type="Proteomes" id="UP001428341">
    <property type="component" value="Unassembled WGS sequence"/>
</dbReference>
<sequence>MAAAVAAERKHEVLSDDEGISVSVEDQKVNEDMPEAHDAAMKIESEIVSKNDDDDDDDQGWRQTPRGIACILGEIKL</sequence>
<feature type="region of interest" description="Disordered" evidence="1">
    <location>
        <begin position="1"/>
        <end position="24"/>
    </location>
</feature>
<evidence type="ECO:0000313" key="2">
    <source>
        <dbReference type="EMBL" id="KAK9214911.1"/>
    </source>
</evidence>